<gene>
    <name evidence="2" type="ORF">IAC51_08220</name>
</gene>
<evidence type="ECO:0000256" key="1">
    <source>
        <dbReference type="SAM" id="Coils"/>
    </source>
</evidence>
<name>A0A940DMB6_9BACT</name>
<proteinExistence type="predicted"/>
<feature type="coiled-coil region" evidence="1">
    <location>
        <begin position="6"/>
        <end position="33"/>
    </location>
</feature>
<organism evidence="2 3">
    <name type="scientific">Candidatus Aphodosoma intestinipullorum</name>
    <dbReference type="NCBI Taxonomy" id="2840674"/>
    <lineage>
        <taxon>Bacteria</taxon>
        <taxon>Pseudomonadati</taxon>
        <taxon>Bacteroidota</taxon>
        <taxon>Bacteroidia</taxon>
        <taxon>Bacteroidales</taxon>
        <taxon>Candidatus Aphodosoma</taxon>
    </lineage>
</organism>
<comment type="caution">
    <text evidence="2">The sequence shown here is derived from an EMBL/GenBank/DDBJ whole genome shotgun (WGS) entry which is preliminary data.</text>
</comment>
<accession>A0A940DMB6</accession>
<evidence type="ECO:0000313" key="2">
    <source>
        <dbReference type="EMBL" id="MBO8440617.1"/>
    </source>
</evidence>
<evidence type="ECO:0000313" key="3">
    <source>
        <dbReference type="Proteomes" id="UP000712007"/>
    </source>
</evidence>
<dbReference type="Proteomes" id="UP000712007">
    <property type="component" value="Unassembled WGS sequence"/>
</dbReference>
<dbReference type="AlphaFoldDB" id="A0A940DMB6"/>
<protein>
    <submittedName>
        <fullName evidence="2">Uncharacterized protein</fullName>
    </submittedName>
</protein>
<keyword evidence="1" id="KW-0175">Coiled coil</keyword>
<reference evidence="2" key="2">
    <citation type="journal article" date="2021" name="PeerJ">
        <title>Extensive microbial diversity within the chicken gut microbiome revealed by metagenomics and culture.</title>
        <authorList>
            <person name="Gilroy R."/>
            <person name="Ravi A."/>
            <person name="Getino M."/>
            <person name="Pursley I."/>
            <person name="Horton D.L."/>
            <person name="Alikhan N.F."/>
            <person name="Baker D."/>
            <person name="Gharbi K."/>
            <person name="Hall N."/>
            <person name="Watson M."/>
            <person name="Adriaenssens E.M."/>
            <person name="Foster-Nyarko E."/>
            <person name="Jarju S."/>
            <person name="Secka A."/>
            <person name="Antonio M."/>
            <person name="Oren A."/>
            <person name="Chaudhuri R.R."/>
            <person name="La Ragione R."/>
            <person name="Hildebrand F."/>
            <person name="Pallen M.J."/>
        </authorList>
    </citation>
    <scope>NUCLEOTIDE SEQUENCE</scope>
    <source>
        <strain evidence="2">3924</strain>
    </source>
</reference>
<dbReference type="EMBL" id="JADIMV010000139">
    <property type="protein sequence ID" value="MBO8440617.1"/>
    <property type="molecule type" value="Genomic_DNA"/>
</dbReference>
<reference evidence="2" key="1">
    <citation type="submission" date="2020-10" db="EMBL/GenBank/DDBJ databases">
        <authorList>
            <person name="Gilroy R."/>
        </authorList>
    </citation>
    <scope>NUCLEOTIDE SEQUENCE</scope>
    <source>
        <strain evidence="2">3924</strain>
    </source>
</reference>
<sequence>MLRAELDRCRRDLDNARAEIVKLNNDYGRLKLAKAFGLSENSKKQAHNRISKLVRDIDTCIALLKK</sequence>